<proteinExistence type="predicted"/>
<comment type="caution">
    <text evidence="1">The sequence shown here is derived from an EMBL/GenBank/DDBJ whole genome shotgun (WGS) entry which is preliminary data.</text>
</comment>
<organism evidence="1 2">
    <name type="scientific">Berkelbacteria bacterium GW2011_GWA2_38_9</name>
    <dbReference type="NCBI Taxonomy" id="1618334"/>
    <lineage>
        <taxon>Bacteria</taxon>
        <taxon>Candidatus Berkelbacteria</taxon>
    </lineage>
</organism>
<accession>A0A0G0PBY1</accession>
<dbReference type="Proteomes" id="UP000033934">
    <property type="component" value="Unassembled WGS sequence"/>
</dbReference>
<dbReference type="EMBL" id="LBVO01000062">
    <property type="protein sequence ID" value="KKQ86796.1"/>
    <property type="molecule type" value="Genomic_DNA"/>
</dbReference>
<dbReference type="AlphaFoldDB" id="A0A0G0PBY1"/>
<sequence>MFRLGAAKRADSLMVLFPEEELSSLRGRRTNRVKVRG</sequence>
<name>A0A0G0PBY1_9BACT</name>
<evidence type="ECO:0000313" key="1">
    <source>
        <dbReference type="EMBL" id="KKQ86796.1"/>
    </source>
</evidence>
<gene>
    <name evidence="1" type="ORF">UT11_C0062G0001</name>
</gene>
<evidence type="ECO:0000313" key="2">
    <source>
        <dbReference type="Proteomes" id="UP000033934"/>
    </source>
</evidence>
<reference evidence="1 2" key="1">
    <citation type="journal article" date="2015" name="Nature">
        <title>rRNA introns, odd ribosomes, and small enigmatic genomes across a large radiation of phyla.</title>
        <authorList>
            <person name="Brown C.T."/>
            <person name="Hug L.A."/>
            <person name="Thomas B.C."/>
            <person name="Sharon I."/>
            <person name="Castelle C.J."/>
            <person name="Singh A."/>
            <person name="Wilkins M.J."/>
            <person name="Williams K.H."/>
            <person name="Banfield J.F."/>
        </authorList>
    </citation>
    <scope>NUCLEOTIDE SEQUENCE [LARGE SCALE GENOMIC DNA]</scope>
</reference>
<protein>
    <submittedName>
        <fullName evidence="1">Uncharacterized protein</fullName>
    </submittedName>
</protein>
<feature type="non-terminal residue" evidence="1">
    <location>
        <position position="37"/>
    </location>
</feature>